<proteinExistence type="predicted"/>
<feature type="coiled-coil region" evidence="1">
    <location>
        <begin position="148"/>
        <end position="179"/>
    </location>
</feature>
<reference evidence="3" key="1">
    <citation type="journal article" date="2020" name="Nature">
        <title>Giant virus diversity and host interactions through global metagenomics.</title>
        <authorList>
            <person name="Schulz F."/>
            <person name="Roux S."/>
            <person name="Paez-Espino D."/>
            <person name="Jungbluth S."/>
            <person name="Walsh D.A."/>
            <person name="Denef V.J."/>
            <person name="McMahon K.D."/>
            <person name="Konstantinidis K.T."/>
            <person name="Eloe-Fadrosh E.A."/>
            <person name="Kyrpides N.C."/>
            <person name="Woyke T."/>
        </authorList>
    </citation>
    <scope>NUCLEOTIDE SEQUENCE</scope>
    <source>
        <strain evidence="3">GVMAG-M-3300009161-52</strain>
    </source>
</reference>
<feature type="region of interest" description="Disordered" evidence="2">
    <location>
        <begin position="1"/>
        <end position="40"/>
    </location>
</feature>
<keyword evidence="1" id="KW-0175">Coiled coil</keyword>
<feature type="compositionally biased region" description="Polar residues" evidence="2">
    <location>
        <begin position="31"/>
        <end position="40"/>
    </location>
</feature>
<evidence type="ECO:0000256" key="1">
    <source>
        <dbReference type="SAM" id="Coils"/>
    </source>
</evidence>
<accession>A0A6C0EYJ1</accession>
<feature type="coiled-coil region" evidence="1">
    <location>
        <begin position="84"/>
        <end position="118"/>
    </location>
</feature>
<feature type="compositionally biased region" description="Basic residues" evidence="2">
    <location>
        <begin position="1"/>
        <end position="27"/>
    </location>
</feature>
<protein>
    <submittedName>
        <fullName evidence="3">Uncharacterized protein</fullName>
    </submittedName>
</protein>
<evidence type="ECO:0000256" key="2">
    <source>
        <dbReference type="SAM" id="MobiDB-lite"/>
    </source>
</evidence>
<organism evidence="3">
    <name type="scientific">viral metagenome</name>
    <dbReference type="NCBI Taxonomy" id="1070528"/>
    <lineage>
        <taxon>unclassified sequences</taxon>
        <taxon>metagenomes</taxon>
        <taxon>organismal metagenomes</taxon>
    </lineage>
</organism>
<evidence type="ECO:0000313" key="3">
    <source>
        <dbReference type="EMBL" id="QHT33842.1"/>
    </source>
</evidence>
<sequence>MAKSVKRISKKTKKSFRSKQRKTRVNKLRGGSTNPFNNNYVSPEQLDAMQRMELAQKEHLYKKQKYESTQIIGQHMLNQVKADSEKKQKEAIKMYQEYTNLQEQLKKIDLKIAENNAAFNKSINEHNTILNSNNNRTKKQKLTKIDQRQNERKLLIKIENELNNERVNLTKQIETLKTQINFK</sequence>
<dbReference type="EMBL" id="MN738979">
    <property type="protein sequence ID" value="QHT33842.1"/>
    <property type="molecule type" value="Genomic_DNA"/>
</dbReference>
<name>A0A6C0EYJ1_9ZZZZ</name>
<dbReference type="AlphaFoldDB" id="A0A6C0EYJ1"/>